<dbReference type="SUPFAM" id="SSF49478">
    <property type="entry name" value="Cna protein B-type domain"/>
    <property type="match status" value="1"/>
</dbReference>
<dbReference type="OrthoDB" id="1086219at2"/>
<dbReference type="EMBL" id="QLMA01000004">
    <property type="protein sequence ID" value="RAJ81885.1"/>
    <property type="molecule type" value="Genomic_DNA"/>
</dbReference>
<keyword evidence="1" id="KW-0732">Signal</keyword>
<feature type="chain" id="PRO_5016355759" evidence="1">
    <location>
        <begin position="22"/>
        <end position="925"/>
    </location>
</feature>
<sequence>MIKWRSAIFFPCLFIPTIGIAQQSLQTVIYDDSNKHPLHGATIQLHRAGDTAIIRTGISNQEGKVALTGLSNGKYELNIHSLGYQDKHLAVIIPGSWPDSIALVPGMMLKEVNITDNVPAVRMKGDTLEYNANKFKTKDNAVVEDLLRKLPGVNVDRDGTIKAQGKEVQKILVDGKEFFGSDPTIATRNLPADMIDKIQVLDKQSETAEFTGIADGQQTKTINLVTKKNRKRGSFGNASAGVGTDNRYEGGVNVNSFMGDMQLSALLKANNVNKSGFNASELLKLIMQDKEMLKNLPPAALSELSRMKGVRIEGNQGAIAEIARPVGLTDTKFGGLNFNNDWNNLKLRSSYFFNDNHSSNTYDYARQYRLPDTAYNYNQTGNTRSNFTNHRVDLSGDIKFSAHTSLKIMPNINFSANTNQQDRRYQSFTADGKTLLNEGTQFSNGNSQQQLFNTNFLLRHRFAQPGRTILLEAKPGYYRNNGETYNTSTSNFYNLPGGQYQENIDQKREDKATVYSLNTNVLYTEPLSRGLSLQAGQQFYLSQGKYDRLVFNRGMPDHYNEPDQLLSDRYDANSWQYTSKLLLAGNYKRFLYTLGTGWQQYYIKGNSDFKGYHVNANYNALLPEAYAEWKPDKYAKLSLRYRMETTAPSVTDLQPLEDNSDPLYIRQGNPLLQQKKMQRLNLSYNSFRLNGQGFFVNGDFSYFNKDITDSIAIVSSSGKQRIIPVNVGGNFNVALSAGKSMSINNNGSSFSAGISTAYSTRTTYTNGLANTNRTVTITPDMQLNYYLGDNINLSARGSASWNKRSFTGSPLLPEQNWLLLYGLESIVSLPANTTLEASTDGFSSLGMAAGYNNTILLLNAAITKGIGKSFSLRAEARDLLNRNTSINRINGNGYIEDRKNNALGRYFLISAIYKFRHFPSSKTKH</sequence>
<feature type="domain" description="Outer membrane protein beta-barrel" evidence="2">
    <location>
        <begin position="460"/>
        <end position="796"/>
    </location>
</feature>
<dbReference type="Proteomes" id="UP000249819">
    <property type="component" value="Unassembled WGS sequence"/>
</dbReference>
<accession>A0A327W0X2</accession>
<keyword evidence="3" id="KW-0675">Receptor</keyword>
<proteinExistence type="predicted"/>
<name>A0A327W0X2_9BACT</name>
<dbReference type="Gene3D" id="2.60.40.10">
    <property type="entry name" value="Immunoglobulins"/>
    <property type="match status" value="1"/>
</dbReference>
<evidence type="ECO:0000313" key="3">
    <source>
        <dbReference type="EMBL" id="RAJ81885.1"/>
    </source>
</evidence>
<comment type="caution">
    <text evidence="3">The sequence shown here is derived from an EMBL/GenBank/DDBJ whole genome shotgun (WGS) entry which is preliminary data.</text>
</comment>
<dbReference type="SUPFAM" id="SSF56935">
    <property type="entry name" value="Porins"/>
    <property type="match status" value="1"/>
</dbReference>
<dbReference type="InterPro" id="IPR041700">
    <property type="entry name" value="OMP_b-brl_3"/>
</dbReference>
<protein>
    <submittedName>
        <fullName evidence="3">Outer membrane receptor protein involved in Fe transport</fullName>
    </submittedName>
</protein>
<dbReference type="Pfam" id="PF14905">
    <property type="entry name" value="OMP_b-brl_3"/>
    <property type="match status" value="1"/>
</dbReference>
<organism evidence="3 4">
    <name type="scientific">Chitinophaga dinghuensis</name>
    <dbReference type="NCBI Taxonomy" id="1539050"/>
    <lineage>
        <taxon>Bacteria</taxon>
        <taxon>Pseudomonadati</taxon>
        <taxon>Bacteroidota</taxon>
        <taxon>Chitinophagia</taxon>
        <taxon>Chitinophagales</taxon>
        <taxon>Chitinophagaceae</taxon>
        <taxon>Chitinophaga</taxon>
    </lineage>
</organism>
<gene>
    <name evidence="3" type="ORF">CLV59_104110</name>
</gene>
<feature type="signal peptide" evidence="1">
    <location>
        <begin position="1"/>
        <end position="21"/>
    </location>
</feature>
<dbReference type="InterPro" id="IPR013783">
    <property type="entry name" value="Ig-like_fold"/>
</dbReference>
<evidence type="ECO:0000256" key="1">
    <source>
        <dbReference type="SAM" id="SignalP"/>
    </source>
</evidence>
<dbReference type="RefSeq" id="WP_111592449.1">
    <property type="nucleotide sequence ID" value="NZ_QLMA01000004.1"/>
</dbReference>
<keyword evidence="4" id="KW-1185">Reference proteome</keyword>
<evidence type="ECO:0000259" key="2">
    <source>
        <dbReference type="Pfam" id="PF14905"/>
    </source>
</evidence>
<evidence type="ECO:0000313" key="4">
    <source>
        <dbReference type="Proteomes" id="UP000249819"/>
    </source>
</evidence>
<reference evidence="3 4" key="1">
    <citation type="submission" date="2018-06" db="EMBL/GenBank/DDBJ databases">
        <title>Genomic Encyclopedia of Archaeal and Bacterial Type Strains, Phase II (KMG-II): from individual species to whole genera.</title>
        <authorList>
            <person name="Goeker M."/>
        </authorList>
    </citation>
    <scope>NUCLEOTIDE SEQUENCE [LARGE SCALE GENOMIC DNA]</scope>
    <source>
        <strain evidence="3 4">DSM 29821</strain>
    </source>
</reference>
<dbReference type="AlphaFoldDB" id="A0A327W0X2"/>